<dbReference type="EnsemblMetazoa" id="ACUA025519-RA">
    <property type="protein sequence ID" value="ACUA025519-PA"/>
    <property type="gene ID" value="ACUA025519"/>
</dbReference>
<reference evidence="3" key="1">
    <citation type="submission" date="2013-09" db="EMBL/GenBank/DDBJ databases">
        <title>The Genome Sequence of Anopheles culicifacies species A.</title>
        <authorList>
            <consortium name="The Broad Institute Genomics Platform"/>
            <person name="Neafsey D.E."/>
            <person name="Besansky N."/>
            <person name="Howell P."/>
            <person name="Walton C."/>
            <person name="Young S.K."/>
            <person name="Zeng Q."/>
            <person name="Gargeya S."/>
            <person name="Fitzgerald M."/>
            <person name="Haas B."/>
            <person name="Abouelleil A."/>
            <person name="Allen A.W."/>
            <person name="Alvarado L."/>
            <person name="Arachchi H.M."/>
            <person name="Berlin A.M."/>
            <person name="Chapman S.B."/>
            <person name="Gainer-Dewar J."/>
            <person name="Goldberg J."/>
            <person name="Griggs A."/>
            <person name="Gujja S."/>
            <person name="Hansen M."/>
            <person name="Howarth C."/>
            <person name="Imamovic A."/>
            <person name="Ireland A."/>
            <person name="Larimer J."/>
            <person name="McCowan C."/>
            <person name="Murphy C."/>
            <person name="Pearson M."/>
            <person name="Poon T.W."/>
            <person name="Priest M."/>
            <person name="Roberts A."/>
            <person name="Saif S."/>
            <person name="Shea T."/>
            <person name="Sisk P."/>
            <person name="Sykes S."/>
            <person name="Wortman J."/>
            <person name="Nusbaum C."/>
            <person name="Birren B."/>
        </authorList>
    </citation>
    <scope>NUCLEOTIDE SEQUENCE [LARGE SCALE GENOMIC DNA]</scope>
    <source>
        <strain evidence="3">A-37</strain>
    </source>
</reference>
<name>A0A182MSX7_9DIPT</name>
<sequence>MSLEELSSTTSCVVSDCCSMREHNCTYFCCISASCSCIERSCDLRLARIEDTIFSTRARFMLSASGSARLDTMPLPGVGVRSSRSLSSKQQSSRSIISCFAMRPPVLPAPVDDAGDGTVSSTSSGSDATSSSITSLFSCLGLIVSTTPALAPFASRPHTSADVPSKSSHFVLSLAPWVAFAF</sequence>
<protein>
    <submittedName>
        <fullName evidence="2">Uncharacterized protein</fullName>
    </submittedName>
</protein>
<dbReference type="Proteomes" id="UP000075883">
    <property type="component" value="Unassembled WGS sequence"/>
</dbReference>
<accession>A0A182MSX7</accession>
<evidence type="ECO:0000313" key="3">
    <source>
        <dbReference type="Proteomes" id="UP000075883"/>
    </source>
</evidence>
<proteinExistence type="predicted"/>
<dbReference type="AlphaFoldDB" id="A0A182MSX7"/>
<dbReference type="VEuPathDB" id="VectorBase:ACUA025519"/>
<feature type="compositionally biased region" description="Low complexity" evidence="1">
    <location>
        <begin position="116"/>
        <end position="131"/>
    </location>
</feature>
<evidence type="ECO:0000256" key="1">
    <source>
        <dbReference type="SAM" id="MobiDB-lite"/>
    </source>
</evidence>
<dbReference type="EMBL" id="AXCM01004943">
    <property type="status" value="NOT_ANNOTATED_CDS"/>
    <property type="molecule type" value="Genomic_DNA"/>
</dbReference>
<keyword evidence="3" id="KW-1185">Reference proteome</keyword>
<reference evidence="2" key="2">
    <citation type="submission" date="2020-05" db="UniProtKB">
        <authorList>
            <consortium name="EnsemblMetazoa"/>
        </authorList>
    </citation>
    <scope>IDENTIFICATION</scope>
    <source>
        <strain evidence="2">A-37</strain>
    </source>
</reference>
<evidence type="ECO:0000313" key="2">
    <source>
        <dbReference type="EnsemblMetazoa" id="ACUA025519-PA"/>
    </source>
</evidence>
<organism evidence="2 3">
    <name type="scientific">Anopheles culicifacies</name>
    <dbReference type="NCBI Taxonomy" id="139723"/>
    <lineage>
        <taxon>Eukaryota</taxon>
        <taxon>Metazoa</taxon>
        <taxon>Ecdysozoa</taxon>
        <taxon>Arthropoda</taxon>
        <taxon>Hexapoda</taxon>
        <taxon>Insecta</taxon>
        <taxon>Pterygota</taxon>
        <taxon>Neoptera</taxon>
        <taxon>Endopterygota</taxon>
        <taxon>Diptera</taxon>
        <taxon>Nematocera</taxon>
        <taxon>Culicoidea</taxon>
        <taxon>Culicidae</taxon>
        <taxon>Anophelinae</taxon>
        <taxon>Anopheles</taxon>
        <taxon>culicifacies species complex</taxon>
    </lineage>
</organism>
<feature type="region of interest" description="Disordered" evidence="1">
    <location>
        <begin position="111"/>
        <end position="131"/>
    </location>
</feature>